<name>F0YSB1_AURAN</name>
<dbReference type="PANTHER" id="PTHR42861">
    <property type="entry name" value="CALCIUM-TRANSPORTING ATPASE"/>
    <property type="match status" value="1"/>
</dbReference>
<dbReference type="SUPFAM" id="SSF81653">
    <property type="entry name" value="Calcium ATPase, transduction domain A"/>
    <property type="match status" value="1"/>
</dbReference>
<organism evidence="3">
    <name type="scientific">Aureococcus anophagefferens</name>
    <name type="common">Harmful bloom alga</name>
    <dbReference type="NCBI Taxonomy" id="44056"/>
    <lineage>
        <taxon>Eukaryota</taxon>
        <taxon>Sar</taxon>
        <taxon>Stramenopiles</taxon>
        <taxon>Ochrophyta</taxon>
        <taxon>Pelagophyceae</taxon>
        <taxon>Pelagomonadales</taxon>
        <taxon>Pelagomonadaceae</taxon>
        <taxon>Aureococcus</taxon>
    </lineage>
</organism>
<dbReference type="InParanoid" id="F0YSB1"/>
<dbReference type="RefSeq" id="XP_009043303.1">
    <property type="nucleotide sequence ID" value="XM_009045055.1"/>
</dbReference>
<dbReference type="EMBL" id="GL833913">
    <property type="protein sequence ID" value="EGB01998.1"/>
    <property type="molecule type" value="Genomic_DNA"/>
</dbReference>
<dbReference type="InterPro" id="IPR008250">
    <property type="entry name" value="ATPase_P-typ_transduc_dom_A_sf"/>
</dbReference>
<dbReference type="GeneID" id="20227393"/>
<proteinExistence type="predicted"/>
<evidence type="ECO:0000313" key="3">
    <source>
        <dbReference type="Proteomes" id="UP000002729"/>
    </source>
</evidence>
<sequence>MRTFAASVPEDALVLREGEWCDVEASSVVRGDVVLLQEGETAPADFSVLSSTDDFEISLKAVNGSRMTHRPGPEAQVALGAVCLRGNCRGVVTAIADETLLAQRLRDGKWPPRS</sequence>
<dbReference type="OrthoDB" id="116380at2759"/>
<feature type="domain" description="P-type ATPase A" evidence="1">
    <location>
        <begin position="8"/>
        <end position="103"/>
    </location>
</feature>
<accession>F0YSB1</accession>
<evidence type="ECO:0000313" key="2">
    <source>
        <dbReference type="EMBL" id="EGB01998.1"/>
    </source>
</evidence>
<dbReference type="AlphaFoldDB" id="F0YSB1"/>
<gene>
    <name evidence="2" type="ORF">AURANDRAFT_69294</name>
</gene>
<dbReference type="KEGG" id="aaf:AURANDRAFT_69294"/>
<dbReference type="Pfam" id="PF00122">
    <property type="entry name" value="E1-E2_ATPase"/>
    <property type="match status" value="1"/>
</dbReference>
<dbReference type="InterPro" id="IPR059000">
    <property type="entry name" value="ATPase_P-type_domA"/>
</dbReference>
<evidence type="ECO:0000259" key="1">
    <source>
        <dbReference type="Pfam" id="PF00122"/>
    </source>
</evidence>
<dbReference type="Proteomes" id="UP000002729">
    <property type="component" value="Unassembled WGS sequence"/>
</dbReference>
<reference evidence="2 3" key="1">
    <citation type="journal article" date="2011" name="Proc. Natl. Acad. Sci. U.S.A.">
        <title>Niche of harmful alga Aureococcus anophagefferens revealed through ecogenomics.</title>
        <authorList>
            <person name="Gobler C.J."/>
            <person name="Berry D.L."/>
            <person name="Dyhrman S.T."/>
            <person name="Wilhelm S.W."/>
            <person name="Salamov A."/>
            <person name="Lobanov A.V."/>
            <person name="Zhang Y."/>
            <person name="Collier J.L."/>
            <person name="Wurch L.L."/>
            <person name="Kustka A.B."/>
            <person name="Dill B.D."/>
            <person name="Shah M."/>
            <person name="VerBerkmoes N.C."/>
            <person name="Kuo A."/>
            <person name="Terry A."/>
            <person name="Pangilinan J."/>
            <person name="Lindquist E.A."/>
            <person name="Lucas S."/>
            <person name="Paulsen I.T."/>
            <person name="Hattenrath-Lehmann T.K."/>
            <person name="Talmage S.C."/>
            <person name="Walker E.A."/>
            <person name="Koch F."/>
            <person name="Burson A.M."/>
            <person name="Marcoval M.A."/>
            <person name="Tang Y.Z."/>
            <person name="Lecleir G.R."/>
            <person name="Coyne K.J."/>
            <person name="Berg G.M."/>
            <person name="Bertrand E.M."/>
            <person name="Saito M.A."/>
            <person name="Gladyshev V.N."/>
            <person name="Grigoriev I.V."/>
        </authorList>
    </citation>
    <scope>NUCLEOTIDE SEQUENCE [LARGE SCALE GENOMIC DNA]</scope>
    <source>
        <strain evidence="3">CCMP 1984</strain>
    </source>
</reference>
<protein>
    <recommendedName>
        <fullName evidence="1">P-type ATPase A domain-containing protein</fullName>
    </recommendedName>
</protein>
<keyword evidence="3" id="KW-1185">Reference proteome</keyword>
<dbReference type="Gene3D" id="2.70.150.10">
    <property type="entry name" value="Calcium-transporting ATPase, cytoplasmic transduction domain A"/>
    <property type="match status" value="1"/>
</dbReference>